<gene>
    <name evidence="3" type="ORF">SRIM_035600</name>
</gene>
<dbReference type="EMBL" id="CP048261">
    <property type="protein sequence ID" value="QST84786.1"/>
    <property type="molecule type" value="Genomic_DNA"/>
</dbReference>
<dbReference type="RefSeq" id="WP_129820900.1">
    <property type="nucleotide sequence ID" value="NZ_CP048261.1"/>
</dbReference>
<reference evidence="3" key="3">
    <citation type="journal article" date="2021" name="bioRxiv">
        <title>Bilateral symmetry of linear streptomycete chromosomes.</title>
        <authorList>
            <person name="Algora-Gallardo L."/>
            <person name="Schniete J.K."/>
            <person name="Mark D.R."/>
            <person name="Hunter I.S."/>
            <person name="Herron P.R."/>
        </authorList>
    </citation>
    <scope>NUCLEOTIDE SEQUENCE</scope>
    <source>
        <strain evidence="3">ATCC 10970</strain>
    </source>
</reference>
<dbReference type="AlphaFoldDB" id="A0A8A1UUS8"/>
<dbReference type="InterPro" id="IPR005506">
    <property type="entry name" value="DUF312_ALF"/>
</dbReference>
<sequence>MTGTYRLGARRTRIVMSAVLAMTALGATATEAVAAPARSAPHRIGAPRDFDRQLVEDLAEFGDEEEVRLAAKAALESEDPNAIREFLDHGMAEARKRAQDKKKDTDAENRKKIEAMRGTGGPHFNAEVERVLGPKATANDRASFLSYGADLAREQDAKEEKDAKDHAATLRKRVEMLATVGGPEVKKAARAALDAGNDAAITEFLDKGYLVAARKDADNQAAREKELKEEQEKLDKELELARKTAAAAPVRTKLLDAHADALKALTYVTDDLAVSVHDAREAGRLIGNNRSEERLYAYDQARADVIRRMEGSAFFARATRIHATQVKIHADFLTENGLPQDTRWAEVADGLAAVADAAVKAYETARSAANATADAASLKAKNTPKAYEQQVAQWRAYVDRYTEAAAALTAAAQKQAKVLADASAGAQAKAGQGS</sequence>
<keyword evidence="2" id="KW-0732">Signal</keyword>
<reference evidence="3" key="1">
    <citation type="submission" date="2012-12" db="EMBL/GenBank/DDBJ databases">
        <authorList>
            <person name="Pethick F.E."/>
            <person name="MacFadyen A.C."/>
            <person name="Tang Z."/>
            <person name="Sangal V."/>
            <person name="Tze-Tze L."/>
            <person name="Chu J."/>
            <person name="Guo M."/>
            <person name="Kirby R."/>
            <person name="Hoskisson P.A."/>
            <person name="Herron P.R."/>
            <person name="Hunter I.S."/>
        </authorList>
    </citation>
    <scope>NUCLEOTIDE SEQUENCE</scope>
    <source>
        <strain evidence="3">ATCC 10970</strain>
    </source>
</reference>
<reference evidence="3" key="2">
    <citation type="submission" date="2020-01" db="EMBL/GenBank/DDBJ databases">
        <authorList>
            <person name="Algora L."/>
            <person name="Schniete J.K."/>
            <person name="MacFadyen A."/>
            <person name="Hoskisson P.A."/>
            <person name="Hunter I.S."/>
            <person name="Herron P.R."/>
        </authorList>
    </citation>
    <scope>NUCLEOTIDE SEQUENCE</scope>
    <source>
        <strain evidence="3">ATCC 10970</strain>
    </source>
</reference>
<evidence type="ECO:0000313" key="3">
    <source>
        <dbReference type="EMBL" id="QST84786.1"/>
    </source>
</evidence>
<dbReference type="GeneID" id="66859422"/>
<dbReference type="Proteomes" id="UP000011074">
    <property type="component" value="Chromosome"/>
</dbReference>
<dbReference type="Pfam" id="PF03752">
    <property type="entry name" value="ALF"/>
    <property type="match status" value="1"/>
</dbReference>
<feature type="coiled-coil region" evidence="1">
    <location>
        <begin position="210"/>
        <end position="244"/>
    </location>
</feature>
<evidence type="ECO:0000313" key="4">
    <source>
        <dbReference type="Proteomes" id="UP000011074"/>
    </source>
</evidence>
<proteinExistence type="predicted"/>
<organism evidence="3 4">
    <name type="scientific">Streptomyces rimosus subsp. rimosus (strain ATCC 10970 / DSM 40260 / JCM 4667 / NRRL 2234)</name>
    <dbReference type="NCBI Taxonomy" id="1265868"/>
    <lineage>
        <taxon>Bacteria</taxon>
        <taxon>Bacillati</taxon>
        <taxon>Actinomycetota</taxon>
        <taxon>Actinomycetes</taxon>
        <taxon>Kitasatosporales</taxon>
        <taxon>Streptomycetaceae</taxon>
        <taxon>Streptomyces</taxon>
    </lineage>
</organism>
<name>A0A8A1UUS8_STRR1</name>
<evidence type="ECO:0000256" key="1">
    <source>
        <dbReference type="SAM" id="Coils"/>
    </source>
</evidence>
<feature type="signal peptide" evidence="2">
    <location>
        <begin position="1"/>
        <end position="29"/>
    </location>
</feature>
<protein>
    <submittedName>
        <fullName evidence="3">Uncharacterized protein</fullName>
    </submittedName>
</protein>
<evidence type="ECO:0000256" key="2">
    <source>
        <dbReference type="SAM" id="SignalP"/>
    </source>
</evidence>
<keyword evidence="1" id="KW-0175">Coiled coil</keyword>
<feature type="chain" id="PRO_5039400929" evidence="2">
    <location>
        <begin position="30"/>
        <end position="434"/>
    </location>
</feature>
<accession>A0A8A1UUS8</accession>